<evidence type="ECO:0000313" key="2">
    <source>
        <dbReference type="EMBL" id="CDF32809.1"/>
    </source>
</evidence>
<dbReference type="RefSeq" id="XP_005712610.1">
    <property type="nucleotide sequence ID" value="XM_005712553.1"/>
</dbReference>
<feature type="region of interest" description="Disordered" evidence="1">
    <location>
        <begin position="1"/>
        <end position="53"/>
    </location>
</feature>
<dbReference type="RefSeq" id="XP_005712612.1">
    <property type="nucleotide sequence ID" value="XM_005712555.1"/>
</dbReference>
<evidence type="ECO:0000313" key="4">
    <source>
        <dbReference type="Proteomes" id="UP000012073"/>
    </source>
</evidence>
<accession>R7Q5Z7</accession>
<name>R7Q5Z7_CHOCR</name>
<dbReference type="Gramene" id="CDF32811">
    <property type="protein sequence ID" value="CDF32811"/>
    <property type="gene ID" value="CHC_T00001425001"/>
</dbReference>
<organism evidence="3 4">
    <name type="scientific">Chondrus crispus</name>
    <name type="common">Carrageen Irish moss</name>
    <name type="synonym">Polymorpha crispa</name>
    <dbReference type="NCBI Taxonomy" id="2769"/>
    <lineage>
        <taxon>Eukaryota</taxon>
        <taxon>Rhodophyta</taxon>
        <taxon>Florideophyceae</taxon>
        <taxon>Rhodymeniophycidae</taxon>
        <taxon>Gigartinales</taxon>
        <taxon>Gigartinaceae</taxon>
        <taxon>Chondrus</taxon>
    </lineage>
</organism>
<dbReference type="Gramene" id="CDF32809">
    <property type="protein sequence ID" value="CDF32809"/>
    <property type="gene ID" value="CHC_T00001423001"/>
</dbReference>
<dbReference type="KEGG" id="ccp:CHC_T00001423001"/>
<dbReference type="AlphaFoldDB" id="R7Q5Z7"/>
<reference evidence="3" key="2">
    <citation type="journal article" date="2013" name="Proc. Natl. Acad. Sci. U.S.A.">
        <title>Genome structure and metabolic features in the red seaweed Chondrus crispus shed light on evolution of the Archaeplastida.</title>
        <authorList>
            <person name="Collen J."/>
            <person name="Porcel B."/>
            <person name="Carre W."/>
            <person name="Ball S.G."/>
            <person name="Chaparro C."/>
            <person name="Tonon T."/>
            <person name="Barbeyron T."/>
            <person name="Michel G."/>
            <person name="Noel B."/>
            <person name="Valentin K."/>
            <person name="Elias M."/>
            <person name="Artiguenave F."/>
            <person name="Arun A."/>
            <person name="Aury J.M."/>
            <person name="Barbosa-Neto J.F."/>
            <person name="Bothwell J.H."/>
            <person name="Bouget F.Y."/>
            <person name="Brillet L."/>
            <person name="Cabello-Hurtado F."/>
            <person name="Capella-Gutierrez S."/>
            <person name="Charrier B."/>
            <person name="Cladiere L."/>
            <person name="Cock J.M."/>
            <person name="Coelho S.M."/>
            <person name="Colleoni C."/>
            <person name="Czjzek M."/>
            <person name="Da Silva C."/>
            <person name="Delage L."/>
            <person name="Denoeud F."/>
            <person name="Deschamps P."/>
            <person name="Dittami S.M."/>
            <person name="Gabalden T."/>
            <person name="Gachon C.M."/>
            <person name="Groisillier A."/>
            <person name="Herve C."/>
            <person name="Jabbari K."/>
            <person name="Katinka M."/>
            <person name="Kloareg B."/>
            <person name="Kowalczyk N."/>
            <person name="Labadie K."/>
            <person name="Leblanc C."/>
            <person name="Lopez P.J."/>
            <person name="McLachlan D.H."/>
            <person name="Meslet-Cladiere L."/>
            <person name="Moustafa A."/>
            <person name="Nehr Z."/>
            <person name="Nyvall Collen P."/>
            <person name="Panaud O."/>
            <person name="Partensky F."/>
            <person name="Poulain J."/>
            <person name="Rensing S.A."/>
            <person name="Rousvoal S."/>
            <person name="Samson G."/>
            <person name="Symeonidi A."/>
            <person name="Weissenbach J."/>
            <person name="Zambounis A."/>
            <person name="Wincker P."/>
            <person name="Boyen C."/>
        </authorList>
    </citation>
    <scope>NUCLEOTIDE SEQUENCE [LARGE SCALE GENOMIC DNA]</scope>
    <source>
        <strain evidence="3">Stackhouse</strain>
    </source>
</reference>
<keyword evidence="4" id="KW-1185">Reference proteome</keyword>
<protein>
    <submittedName>
        <fullName evidence="3">Uncharacterized protein</fullName>
    </submittedName>
</protein>
<dbReference type="GeneID" id="17320380"/>
<feature type="compositionally biased region" description="Low complexity" evidence="1">
    <location>
        <begin position="13"/>
        <end position="37"/>
    </location>
</feature>
<proteinExistence type="predicted"/>
<reference evidence="4" key="1">
    <citation type="journal article" date="2013" name="Proc. Natl. Acad. Sci. U.S.A.">
        <title>Genome structure and metabolic features in the red seaweed Chondrus crispus shed light on evolution of the Archaeplastida.</title>
        <authorList>
            <person name="Collen J."/>
            <person name="Porcel B."/>
            <person name="Carre W."/>
            <person name="Ball S.G."/>
            <person name="Chaparro C."/>
            <person name="Tonon T."/>
            <person name="Barbeyron T."/>
            <person name="Michel G."/>
            <person name="Noel B."/>
            <person name="Valentin K."/>
            <person name="Elias M."/>
            <person name="Artiguenave F."/>
            <person name="Arun A."/>
            <person name="Aury J.M."/>
            <person name="Barbosa-Neto J.F."/>
            <person name="Bothwell J.H."/>
            <person name="Bouget F.Y."/>
            <person name="Brillet L."/>
            <person name="Cabello-Hurtado F."/>
            <person name="Capella-Gutierrez S."/>
            <person name="Charrier B."/>
            <person name="Cladiere L."/>
            <person name="Cock J.M."/>
            <person name="Coelho S.M."/>
            <person name="Colleoni C."/>
            <person name="Czjzek M."/>
            <person name="Da Silva C."/>
            <person name="Delage L."/>
            <person name="Denoeud F."/>
            <person name="Deschamps P."/>
            <person name="Dittami S.M."/>
            <person name="Gabaldon T."/>
            <person name="Gachon C.M."/>
            <person name="Groisillier A."/>
            <person name="Herve C."/>
            <person name="Jabbari K."/>
            <person name="Katinka M."/>
            <person name="Kloareg B."/>
            <person name="Kowalczyk N."/>
            <person name="Labadie K."/>
            <person name="Leblanc C."/>
            <person name="Lopez P.J."/>
            <person name="McLachlan D.H."/>
            <person name="Meslet-Cladiere L."/>
            <person name="Moustafa A."/>
            <person name="Nehr Z."/>
            <person name="Nyvall Collen P."/>
            <person name="Panaud O."/>
            <person name="Partensky F."/>
            <person name="Poulain J."/>
            <person name="Rensing S.A."/>
            <person name="Rousvoal S."/>
            <person name="Samson G."/>
            <person name="Symeonidi A."/>
            <person name="Weissenbach J."/>
            <person name="Zambounis A."/>
            <person name="Wincker P."/>
            <person name="Boyen C."/>
        </authorList>
    </citation>
    <scope>NUCLEOTIDE SEQUENCE [LARGE SCALE GENOMIC DNA]</scope>
    <source>
        <strain evidence="4">cv. Stackhouse</strain>
    </source>
</reference>
<dbReference type="Proteomes" id="UP000012073">
    <property type="component" value="Unassembled WGS sequence"/>
</dbReference>
<evidence type="ECO:0000256" key="1">
    <source>
        <dbReference type="SAM" id="MobiDB-lite"/>
    </source>
</evidence>
<dbReference type="EMBL" id="HG001592">
    <property type="protein sequence ID" value="CDF32809.1"/>
    <property type="molecule type" value="Genomic_DNA"/>
</dbReference>
<sequence length="161" mass="16615">MKAHASPSRPPLSSQRTGRSSTPSPTSTTPSAQSLPISSPPSRPPKHRFLHPRVGNAAPTSAVLSVGHATEFCAPQASVAGCARCGPPSLAEVGWVCGKRRLCLCAGLALPVAWFVGGSCWNALPGRGEMSFARCSADAGWACGPPCCVLGLRSRAAVLWQ</sequence>
<dbReference type="GeneID" id="17320329"/>
<dbReference type="EMBL" id="HG001592">
    <property type="protein sequence ID" value="CDF32811.1"/>
    <property type="molecule type" value="Genomic_DNA"/>
</dbReference>
<reference evidence="3" key="3">
    <citation type="submission" date="2013-05" db="EMBL/GenBank/DDBJ databases">
        <authorList>
            <person name="Genoscope - CEA"/>
        </authorList>
    </citation>
    <scope>NUCLEOTIDE SEQUENCE</scope>
    <source>
        <strain evidence="3">Stackhouse</strain>
    </source>
</reference>
<dbReference type="KEGG" id="ccp:CHC_T00001425001"/>
<evidence type="ECO:0000313" key="3">
    <source>
        <dbReference type="EMBL" id="CDF32811.1"/>
    </source>
</evidence>
<gene>
    <name evidence="2" type="ORF">CHC_T00001423001</name>
    <name evidence="3" type="ORF">CHC_T00001425001</name>
</gene>